<dbReference type="InterPro" id="IPR046357">
    <property type="entry name" value="PPIase_dom_sf"/>
</dbReference>
<dbReference type="GO" id="GO:0005886">
    <property type="term" value="C:plasma membrane"/>
    <property type="evidence" value="ECO:0007669"/>
    <property type="project" value="UniProtKB-SubCell"/>
</dbReference>
<dbReference type="SUPFAM" id="SSF54534">
    <property type="entry name" value="FKBP-like"/>
    <property type="match status" value="1"/>
</dbReference>
<dbReference type="SUPFAM" id="SSF109998">
    <property type="entry name" value="Triger factor/SurA peptide-binding domain-like"/>
    <property type="match status" value="1"/>
</dbReference>
<dbReference type="PANTHER" id="PTHR47529">
    <property type="entry name" value="PEPTIDYL-PROLYL CIS-TRANS ISOMERASE D"/>
    <property type="match status" value="1"/>
</dbReference>
<keyword evidence="6 14" id="KW-1133">Transmembrane helix</keyword>
<evidence type="ECO:0000256" key="8">
    <source>
        <dbReference type="ARBA" id="ARBA00023186"/>
    </source>
</evidence>
<keyword evidence="16" id="KW-0413">Isomerase</keyword>
<comment type="caution">
    <text evidence="16">The sequence shown here is derived from an EMBL/GenBank/DDBJ whole genome shotgun (WGS) entry which is preliminary data.</text>
</comment>
<keyword evidence="4" id="KW-0997">Cell inner membrane</keyword>
<dbReference type="Pfam" id="PF13624">
    <property type="entry name" value="SurA_N_3"/>
    <property type="match status" value="1"/>
</dbReference>
<keyword evidence="3" id="KW-1003">Cell membrane</keyword>
<keyword evidence="17" id="KW-1185">Reference proteome</keyword>
<dbReference type="Pfam" id="PF13145">
    <property type="entry name" value="Rotamase_2"/>
    <property type="match status" value="1"/>
</dbReference>
<accession>A0A2S5JJR7</accession>
<evidence type="ECO:0000256" key="14">
    <source>
        <dbReference type="SAM" id="Phobius"/>
    </source>
</evidence>
<evidence type="ECO:0000256" key="5">
    <source>
        <dbReference type="ARBA" id="ARBA00022692"/>
    </source>
</evidence>
<comment type="similarity">
    <text evidence="11">Belongs to the PpiD chaperone family.</text>
</comment>
<evidence type="ECO:0000313" key="16">
    <source>
        <dbReference type="EMBL" id="PPB81683.1"/>
    </source>
</evidence>
<dbReference type="GO" id="GO:0003755">
    <property type="term" value="F:peptidyl-prolyl cis-trans isomerase activity"/>
    <property type="evidence" value="ECO:0007669"/>
    <property type="project" value="InterPro"/>
</dbReference>
<dbReference type="RefSeq" id="WP_104069511.1">
    <property type="nucleotide sequence ID" value="NZ_PRDS01000002.1"/>
</dbReference>
<dbReference type="Gene3D" id="1.10.4030.10">
    <property type="entry name" value="Porin chaperone SurA, peptide-binding domain"/>
    <property type="match status" value="1"/>
</dbReference>
<keyword evidence="7 14" id="KW-0472">Membrane</keyword>
<sequence>MSNPLRSKKRGNTIIWILVGMLILGLGGFGATNFGGTVRSIGSVGDKEIDLRDYARLLQREMNALSAQIGRPVTFQEAQTLGLDRQVQARMFASAALDDEAARIGLSIGDEEVGRRILGIEAFQGIDGTFDREAYKLALQREGLTEAEFEERLREEAARFILQDAVMGATVAPQVMVDRLAAWVHETRSFTLAELTASDLPEPVGEPGEDDIRAYYEAHPDLFTAPETRQITYIWLTPEMLRDEVEIDEEAIRKLYEDRIDEFVTPERRLVDRLVYPDEQSATEAKARLEAGEATFEDLAAERGLTLSDIDLGEVTRDDLGNAADAVFALTEPGVVGPIQTDLGPALFAMNGILDAREVPFEEARDELAGEALLDRARRVIADRMDQIEDLLASGASLEEVAQETGMKLGQIAYAPDSEDEIAGYSAFREAAEKARTEDFPALESLEDGGIFALRLDRIDPPALRPMEEVRDEVIAYWRREETLKRLRELAAEIEARVAEGTPLSSTGLVTTRYEHFRRNGFLSGAPQQVVERVFSLSKGQTAIVDDGETVFVVAVDDIHAADPEDEELRATREALDAQIAQAIGTDMLQAFTAAVQEQAGINLNTAALNAVHAQLN</sequence>
<evidence type="ECO:0000313" key="17">
    <source>
        <dbReference type="Proteomes" id="UP000239736"/>
    </source>
</evidence>
<evidence type="ECO:0000256" key="1">
    <source>
        <dbReference type="ARBA" id="ARBA00004382"/>
    </source>
</evidence>
<dbReference type="InterPro" id="IPR000297">
    <property type="entry name" value="PPIase_PpiC"/>
</dbReference>
<comment type="subcellular location">
    <subcellularLocation>
        <location evidence="1">Cell inner membrane</location>
        <topology evidence="1">Single-pass type II membrane protein</topology>
        <orientation evidence="1">Periplasmic side</orientation>
    </subcellularLocation>
</comment>
<organism evidence="16 17">
    <name type="scientific">Albidovulum inexpectatum</name>
    <dbReference type="NCBI Taxonomy" id="196587"/>
    <lineage>
        <taxon>Bacteria</taxon>
        <taxon>Pseudomonadati</taxon>
        <taxon>Pseudomonadota</taxon>
        <taxon>Alphaproteobacteria</taxon>
        <taxon>Rhodobacterales</taxon>
        <taxon>Paracoccaceae</taxon>
        <taxon>Albidovulum</taxon>
    </lineage>
</organism>
<dbReference type="PANTHER" id="PTHR47529:SF1">
    <property type="entry name" value="PERIPLASMIC CHAPERONE PPID"/>
    <property type="match status" value="1"/>
</dbReference>
<dbReference type="InterPro" id="IPR052029">
    <property type="entry name" value="PpiD_chaperone"/>
</dbReference>
<proteinExistence type="inferred from homology"/>
<reference evidence="16 17" key="1">
    <citation type="submission" date="2018-01" db="EMBL/GenBank/DDBJ databases">
        <title>Genomic Encyclopedia of Archaeal and Bacterial Type Strains, Phase II (KMG-II): from individual species to whole genera.</title>
        <authorList>
            <person name="Goeker M."/>
        </authorList>
    </citation>
    <scope>NUCLEOTIDE SEQUENCE [LARGE SCALE GENOMIC DNA]</scope>
    <source>
        <strain evidence="16 17">DSM 12048</strain>
    </source>
</reference>
<evidence type="ECO:0000256" key="4">
    <source>
        <dbReference type="ARBA" id="ARBA00022519"/>
    </source>
</evidence>
<evidence type="ECO:0000256" key="12">
    <source>
        <dbReference type="ARBA" id="ARBA00040743"/>
    </source>
</evidence>
<evidence type="ECO:0000256" key="2">
    <source>
        <dbReference type="ARBA" id="ARBA00018370"/>
    </source>
</evidence>
<name>A0A2S5JJR7_9RHOB</name>
<evidence type="ECO:0000259" key="15">
    <source>
        <dbReference type="Pfam" id="PF13145"/>
    </source>
</evidence>
<evidence type="ECO:0000256" key="11">
    <source>
        <dbReference type="ARBA" id="ARBA00038408"/>
    </source>
</evidence>
<evidence type="ECO:0000256" key="10">
    <source>
        <dbReference type="ARBA" id="ARBA00031484"/>
    </source>
</evidence>
<dbReference type="InterPro" id="IPR027304">
    <property type="entry name" value="Trigger_fact/SurA_dom_sf"/>
</dbReference>
<evidence type="ECO:0000256" key="6">
    <source>
        <dbReference type="ARBA" id="ARBA00022989"/>
    </source>
</evidence>
<dbReference type="Proteomes" id="UP000239736">
    <property type="component" value="Unassembled WGS sequence"/>
</dbReference>
<evidence type="ECO:0000256" key="9">
    <source>
        <dbReference type="ARBA" id="ARBA00030642"/>
    </source>
</evidence>
<feature type="transmembrane region" description="Helical" evidence="14">
    <location>
        <begin position="12"/>
        <end position="31"/>
    </location>
</feature>
<keyword evidence="5 14" id="KW-0812">Transmembrane</keyword>
<evidence type="ECO:0000256" key="7">
    <source>
        <dbReference type="ARBA" id="ARBA00023136"/>
    </source>
</evidence>
<keyword evidence="8" id="KW-0143">Chaperone</keyword>
<evidence type="ECO:0000256" key="13">
    <source>
        <dbReference type="ARBA" id="ARBA00042775"/>
    </source>
</evidence>
<feature type="domain" description="PpiC" evidence="15">
    <location>
        <begin position="247"/>
        <end position="366"/>
    </location>
</feature>
<dbReference type="AlphaFoldDB" id="A0A2S5JJR7"/>
<evidence type="ECO:0000256" key="3">
    <source>
        <dbReference type="ARBA" id="ARBA00022475"/>
    </source>
</evidence>
<protein>
    <recommendedName>
        <fullName evidence="2">Parvulin-like PPIase</fullName>
    </recommendedName>
    <alternativeName>
        <fullName evidence="9">Peptidyl-prolyl cis-trans isomerase plp</fullName>
    </alternativeName>
    <alternativeName>
        <fullName evidence="12">Periplasmic chaperone PpiD</fullName>
    </alternativeName>
    <alternativeName>
        <fullName evidence="13">Periplasmic folding chaperone</fullName>
    </alternativeName>
    <alternativeName>
        <fullName evidence="10">Rotamase plp</fullName>
    </alternativeName>
</protein>
<dbReference type="Gene3D" id="3.10.50.40">
    <property type="match status" value="1"/>
</dbReference>
<dbReference type="EMBL" id="PRDS01000002">
    <property type="protein sequence ID" value="PPB81683.1"/>
    <property type="molecule type" value="Genomic_DNA"/>
</dbReference>
<gene>
    <name evidence="16" type="ORF">LV82_00895</name>
</gene>